<feature type="domain" description="Aminotransferase-like plant mobile" evidence="1">
    <location>
        <begin position="46"/>
        <end position="108"/>
    </location>
</feature>
<protein>
    <recommendedName>
        <fullName evidence="1">Aminotransferase-like plant mobile domain-containing protein</fullName>
    </recommendedName>
</protein>
<dbReference type="InterPro" id="IPR044824">
    <property type="entry name" value="MAIN-like"/>
</dbReference>
<name>A0ABD0VHR9_DENTH</name>
<gene>
    <name evidence="2" type="ORF">M5K25_005498</name>
</gene>
<dbReference type="AlphaFoldDB" id="A0ABD0VHR9"/>
<dbReference type="Proteomes" id="UP001552299">
    <property type="component" value="Unassembled WGS sequence"/>
</dbReference>
<accession>A0ABD0VHR9</accession>
<keyword evidence="3" id="KW-1185">Reference proteome</keyword>
<evidence type="ECO:0000313" key="3">
    <source>
        <dbReference type="Proteomes" id="UP001552299"/>
    </source>
</evidence>
<sequence length="134" mass="15297">MNTPFVHRWPDCCDELLGDHLEPNVLYHDRADPEVSATFRMGLEIHLQLLENIEVLSTYSLGSAVLAHLYKELSEATKPNRAKIACCIHLLQIWVLEHIHVGRPSELSKYDILRTNGMRNGRGKTSKKCRHVQG</sequence>
<evidence type="ECO:0000259" key="1">
    <source>
        <dbReference type="Pfam" id="PF10536"/>
    </source>
</evidence>
<proteinExistence type="predicted"/>
<dbReference type="Pfam" id="PF10536">
    <property type="entry name" value="PMD"/>
    <property type="match status" value="1"/>
</dbReference>
<dbReference type="PANTHER" id="PTHR46033:SF8">
    <property type="entry name" value="PROTEIN MAINTENANCE OF MERISTEMS-LIKE"/>
    <property type="match status" value="1"/>
</dbReference>
<comment type="caution">
    <text evidence="2">The sequence shown here is derived from an EMBL/GenBank/DDBJ whole genome shotgun (WGS) entry which is preliminary data.</text>
</comment>
<organism evidence="2 3">
    <name type="scientific">Dendrobium thyrsiflorum</name>
    <name type="common">Pinecone-like raceme dendrobium</name>
    <name type="synonym">Orchid</name>
    <dbReference type="NCBI Taxonomy" id="117978"/>
    <lineage>
        <taxon>Eukaryota</taxon>
        <taxon>Viridiplantae</taxon>
        <taxon>Streptophyta</taxon>
        <taxon>Embryophyta</taxon>
        <taxon>Tracheophyta</taxon>
        <taxon>Spermatophyta</taxon>
        <taxon>Magnoliopsida</taxon>
        <taxon>Liliopsida</taxon>
        <taxon>Asparagales</taxon>
        <taxon>Orchidaceae</taxon>
        <taxon>Epidendroideae</taxon>
        <taxon>Malaxideae</taxon>
        <taxon>Dendrobiinae</taxon>
        <taxon>Dendrobium</taxon>
    </lineage>
</organism>
<dbReference type="InterPro" id="IPR019557">
    <property type="entry name" value="AminoTfrase-like_pln_mobile"/>
</dbReference>
<dbReference type="PANTHER" id="PTHR46033">
    <property type="entry name" value="PROTEIN MAIN-LIKE 2"/>
    <property type="match status" value="1"/>
</dbReference>
<evidence type="ECO:0000313" key="2">
    <source>
        <dbReference type="EMBL" id="KAL0924649.1"/>
    </source>
</evidence>
<dbReference type="EMBL" id="JANQDX010000005">
    <property type="protein sequence ID" value="KAL0924649.1"/>
    <property type="molecule type" value="Genomic_DNA"/>
</dbReference>
<reference evidence="2 3" key="1">
    <citation type="journal article" date="2024" name="Plant Biotechnol. J.">
        <title>Dendrobium thyrsiflorum genome and its molecular insights into genes involved in important horticultural traits.</title>
        <authorList>
            <person name="Chen B."/>
            <person name="Wang J.Y."/>
            <person name="Zheng P.J."/>
            <person name="Li K.L."/>
            <person name="Liang Y.M."/>
            <person name="Chen X.F."/>
            <person name="Zhang C."/>
            <person name="Zhao X."/>
            <person name="He X."/>
            <person name="Zhang G.Q."/>
            <person name="Liu Z.J."/>
            <person name="Xu Q."/>
        </authorList>
    </citation>
    <scope>NUCLEOTIDE SEQUENCE [LARGE SCALE GENOMIC DNA]</scope>
    <source>
        <strain evidence="2">GZMU011</strain>
    </source>
</reference>